<sequence>MVNLFFLLSFHKKQMKMIKLVIFDLDGTLLNTISDLAGSTNYALKQCGFPEHETDAYNYFVGNGINKLFERALPESECTPENIGRMRGFFLEHYTQNNTCLTVPYPGISELLRELQHKGIALAVASNKYQEGTEKLVRYYFKDIVFSAVLGQREGIPVKPDPVIVKEILQVNGVSVNEALYIGDSGVDMQTAAAATVTSVGVTWGFRTREELVENGACYVVDSPAEILELSGRL</sequence>
<dbReference type="InterPro" id="IPR041492">
    <property type="entry name" value="HAD_2"/>
</dbReference>
<dbReference type="GO" id="GO:0005829">
    <property type="term" value="C:cytosol"/>
    <property type="evidence" value="ECO:0007669"/>
    <property type="project" value="TreeGrafter"/>
</dbReference>
<reference evidence="5 6" key="1">
    <citation type="submission" date="2018-10" db="EMBL/GenBank/DDBJ databases">
        <title>Genomic Encyclopedia of Archaeal and Bacterial Type Strains, Phase II (KMG-II): from individual species to whole genera.</title>
        <authorList>
            <person name="Goeker M."/>
        </authorList>
    </citation>
    <scope>NUCLEOTIDE SEQUENCE [LARGE SCALE GENOMIC DNA]</scope>
    <source>
        <strain evidence="5 6">NSB1</strain>
    </source>
</reference>
<dbReference type="Gene3D" id="3.40.50.1000">
    <property type="entry name" value="HAD superfamily/HAD-like"/>
    <property type="match status" value="1"/>
</dbReference>
<dbReference type="Pfam" id="PF13419">
    <property type="entry name" value="HAD_2"/>
    <property type="match status" value="1"/>
</dbReference>
<dbReference type="InterPro" id="IPR036412">
    <property type="entry name" value="HAD-like_sf"/>
</dbReference>
<dbReference type="EC" id="3.1.3.18" evidence="4"/>
<dbReference type="Gene3D" id="1.10.150.240">
    <property type="entry name" value="Putative phosphatase, domain 2"/>
    <property type="match status" value="1"/>
</dbReference>
<evidence type="ECO:0000256" key="1">
    <source>
        <dbReference type="ARBA" id="ARBA00000830"/>
    </source>
</evidence>
<dbReference type="SFLD" id="SFLDG01129">
    <property type="entry name" value="C1.5:_HAD__Beta-PGM__Phosphata"/>
    <property type="match status" value="1"/>
</dbReference>
<comment type="pathway">
    <text evidence="2">Organic acid metabolism; glycolate biosynthesis; glycolate from 2-phosphoglycolate: step 1/1.</text>
</comment>
<evidence type="ECO:0000313" key="5">
    <source>
        <dbReference type="EMBL" id="RKT59803.1"/>
    </source>
</evidence>
<dbReference type="InterPro" id="IPR023198">
    <property type="entry name" value="PGP-like_dom2"/>
</dbReference>
<dbReference type="InterPro" id="IPR006439">
    <property type="entry name" value="HAD-SF_hydro_IA"/>
</dbReference>
<proteinExistence type="inferred from homology"/>
<dbReference type="PROSITE" id="PS01228">
    <property type="entry name" value="COF_1"/>
    <property type="match status" value="1"/>
</dbReference>
<dbReference type="SFLD" id="SFLDS00003">
    <property type="entry name" value="Haloacid_Dehalogenase"/>
    <property type="match status" value="1"/>
</dbReference>
<dbReference type="GO" id="GO:0008967">
    <property type="term" value="F:phosphoglycolate phosphatase activity"/>
    <property type="evidence" value="ECO:0007669"/>
    <property type="project" value="UniProtKB-EC"/>
</dbReference>
<dbReference type="GO" id="GO:0006281">
    <property type="term" value="P:DNA repair"/>
    <property type="evidence" value="ECO:0007669"/>
    <property type="project" value="TreeGrafter"/>
</dbReference>
<dbReference type="InterPro" id="IPR050155">
    <property type="entry name" value="HAD-like_hydrolase_sf"/>
</dbReference>
<gene>
    <name evidence="5" type="ORF">BC742_0724</name>
</gene>
<comment type="similarity">
    <text evidence="3">Belongs to the HAD-like hydrolase superfamily. CbbY/CbbZ/Gph/YieH family.</text>
</comment>
<evidence type="ECO:0000313" key="6">
    <source>
        <dbReference type="Proteomes" id="UP000269493"/>
    </source>
</evidence>
<keyword evidence="6" id="KW-1185">Reference proteome</keyword>
<dbReference type="SFLD" id="SFLDG01135">
    <property type="entry name" value="C1.5.6:_HAD__Beta-PGM__Phospha"/>
    <property type="match status" value="1"/>
</dbReference>
<dbReference type="NCBIfam" id="TIGR01549">
    <property type="entry name" value="HAD-SF-IA-v1"/>
    <property type="match status" value="1"/>
</dbReference>
<organism evidence="5 6">
    <name type="scientific">Coprobacter fastidiosus NSB1 = JCM 33896</name>
    <dbReference type="NCBI Taxonomy" id="1349822"/>
    <lineage>
        <taxon>Bacteria</taxon>
        <taxon>Pseudomonadati</taxon>
        <taxon>Bacteroidota</taxon>
        <taxon>Bacteroidia</taxon>
        <taxon>Bacteroidales</taxon>
        <taxon>Barnesiellaceae</taxon>
        <taxon>Coprobacter</taxon>
    </lineage>
</organism>
<accession>A0A495WGG6</accession>
<dbReference type="Proteomes" id="UP000269493">
    <property type="component" value="Unassembled WGS sequence"/>
</dbReference>
<dbReference type="OrthoDB" id="9807630at2"/>
<name>A0A495WGG6_9BACT</name>
<dbReference type="PANTHER" id="PTHR43434">
    <property type="entry name" value="PHOSPHOGLYCOLATE PHOSPHATASE"/>
    <property type="match status" value="1"/>
</dbReference>
<comment type="catalytic activity">
    <reaction evidence="1">
        <text>2-phosphoglycolate + H2O = glycolate + phosphate</text>
        <dbReference type="Rhea" id="RHEA:14369"/>
        <dbReference type="ChEBI" id="CHEBI:15377"/>
        <dbReference type="ChEBI" id="CHEBI:29805"/>
        <dbReference type="ChEBI" id="CHEBI:43474"/>
        <dbReference type="ChEBI" id="CHEBI:58033"/>
        <dbReference type="EC" id="3.1.3.18"/>
    </reaction>
</comment>
<evidence type="ECO:0000256" key="4">
    <source>
        <dbReference type="ARBA" id="ARBA00013078"/>
    </source>
</evidence>
<evidence type="ECO:0000256" key="3">
    <source>
        <dbReference type="ARBA" id="ARBA00006171"/>
    </source>
</evidence>
<dbReference type="InterPro" id="IPR023214">
    <property type="entry name" value="HAD_sf"/>
</dbReference>
<dbReference type="EMBL" id="RBXN01000002">
    <property type="protein sequence ID" value="RKT59803.1"/>
    <property type="molecule type" value="Genomic_DNA"/>
</dbReference>
<dbReference type="SUPFAM" id="SSF56784">
    <property type="entry name" value="HAD-like"/>
    <property type="match status" value="1"/>
</dbReference>
<dbReference type="PRINTS" id="PR00413">
    <property type="entry name" value="HADHALOGNASE"/>
</dbReference>
<dbReference type="AlphaFoldDB" id="A0A495WGG6"/>
<dbReference type="PANTHER" id="PTHR43434:SF1">
    <property type="entry name" value="PHOSPHOGLYCOLATE PHOSPHATASE"/>
    <property type="match status" value="1"/>
</dbReference>
<protein>
    <recommendedName>
        <fullName evidence="4">phosphoglycolate phosphatase</fullName>
        <ecNumber evidence="4">3.1.3.18</ecNumber>
    </recommendedName>
</protein>
<comment type="caution">
    <text evidence="5">The sequence shown here is derived from an EMBL/GenBank/DDBJ whole genome shotgun (WGS) entry which is preliminary data.</text>
</comment>
<evidence type="ECO:0000256" key="2">
    <source>
        <dbReference type="ARBA" id="ARBA00004818"/>
    </source>
</evidence>